<dbReference type="AlphaFoldDB" id="A0A2M7FWS2"/>
<accession>A0A2M7FWS2</accession>
<dbReference type="InterPro" id="IPR053842">
    <property type="entry name" value="NikA-like"/>
</dbReference>
<protein>
    <recommendedName>
        <fullName evidence="4">Bacterial mobilisation domain-containing protein</fullName>
    </recommendedName>
</protein>
<reference evidence="2 3" key="1">
    <citation type="submission" date="2017-09" db="EMBL/GenBank/DDBJ databases">
        <title>Depth-based differentiation of microbial function through sediment-hosted aquifers and enrichment of novel symbionts in the deep terrestrial subsurface.</title>
        <authorList>
            <person name="Probst A.J."/>
            <person name="Ladd B."/>
            <person name="Jarett J.K."/>
            <person name="Geller-Mcgrath D.E."/>
            <person name="Sieber C.M."/>
            <person name="Emerson J.B."/>
            <person name="Anantharaman K."/>
            <person name="Thomas B.C."/>
            <person name="Malmstrom R."/>
            <person name="Stieglmeier M."/>
            <person name="Klingl A."/>
            <person name="Woyke T."/>
            <person name="Ryan C.M."/>
            <person name="Banfield J.F."/>
        </authorList>
    </citation>
    <scope>NUCLEOTIDE SEQUENCE [LARGE SCALE GENOMIC DNA]</scope>
    <source>
        <strain evidence="2">CG17_big_fil_post_rev_8_21_14_2_50_48_46</strain>
    </source>
</reference>
<name>A0A2M7FWS2_9BACT</name>
<dbReference type="Proteomes" id="UP000231019">
    <property type="component" value="Unassembled WGS sequence"/>
</dbReference>
<feature type="coiled-coil region" evidence="1">
    <location>
        <begin position="79"/>
        <end position="106"/>
    </location>
</feature>
<gene>
    <name evidence="2" type="ORF">COW36_24980</name>
</gene>
<sequence length="109" mass="12488">MTPDEYELICLEATQAGKSVPETMKEMALRYKSTVPLVPQANQELAHELRLLVRNMANNINQIAHNMNLNRHLYGPEANMHAHRVLKNLEDKLMILEEEVSSVFLLHGK</sequence>
<keyword evidence="1" id="KW-0175">Coiled coil</keyword>
<comment type="caution">
    <text evidence="2">The sequence shown here is derived from an EMBL/GenBank/DDBJ whole genome shotgun (WGS) entry which is preliminary data.</text>
</comment>
<proteinExistence type="predicted"/>
<evidence type="ECO:0000313" key="2">
    <source>
        <dbReference type="EMBL" id="PIW13659.1"/>
    </source>
</evidence>
<evidence type="ECO:0000256" key="1">
    <source>
        <dbReference type="SAM" id="Coils"/>
    </source>
</evidence>
<organism evidence="2 3">
    <name type="scientific">bacterium (Candidatus Blackallbacteria) CG17_big_fil_post_rev_8_21_14_2_50_48_46</name>
    <dbReference type="NCBI Taxonomy" id="2014261"/>
    <lineage>
        <taxon>Bacteria</taxon>
        <taxon>Candidatus Blackallbacteria</taxon>
    </lineage>
</organism>
<evidence type="ECO:0008006" key="4">
    <source>
        <dbReference type="Google" id="ProtNLM"/>
    </source>
</evidence>
<dbReference type="EMBL" id="PFFQ01000067">
    <property type="protein sequence ID" value="PIW13659.1"/>
    <property type="molecule type" value="Genomic_DNA"/>
</dbReference>
<dbReference type="Pfam" id="PF21983">
    <property type="entry name" value="NikA-like"/>
    <property type="match status" value="1"/>
</dbReference>
<evidence type="ECO:0000313" key="3">
    <source>
        <dbReference type="Proteomes" id="UP000231019"/>
    </source>
</evidence>